<dbReference type="SUPFAM" id="SSF56112">
    <property type="entry name" value="Protein kinase-like (PK-like)"/>
    <property type="match status" value="1"/>
</dbReference>
<keyword evidence="11 18" id="KW-1133">Transmembrane helix</keyword>
<keyword evidence="20" id="KW-0675">Receptor</keyword>
<dbReference type="PROSITE" id="PS50011">
    <property type="entry name" value="PROTEIN_KINASE_DOM"/>
    <property type="match status" value="1"/>
</dbReference>
<comment type="subcellular location">
    <subcellularLocation>
        <location evidence="1">Cell membrane</location>
        <topology evidence="1">Single-pass membrane protein</topology>
    </subcellularLocation>
</comment>
<dbReference type="OrthoDB" id="4062651at2759"/>
<dbReference type="InterPro" id="IPR047117">
    <property type="entry name" value="PERK1-13-like"/>
</dbReference>
<evidence type="ECO:0000256" key="7">
    <source>
        <dbReference type="ARBA" id="ARBA00022692"/>
    </source>
</evidence>
<dbReference type="SMART" id="SM00220">
    <property type="entry name" value="S_TKc"/>
    <property type="match status" value="1"/>
</dbReference>
<feature type="compositionally biased region" description="Low complexity" evidence="17">
    <location>
        <begin position="110"/>
        <end position="122"/>
    </location>
</feature>
<dbReference type="FunFam" id="1.10.510.10:FF:000239">
    <property type="entry name" value="Proline-rich receptor-like protein kinase PERK1"/>
    <property type="match status" value="1"/>
</dbReference>
<evidence type="ECO:0000256" key="2">
    <source>
        <dbReference type="ARBA" id="ARBA00012513"/>
    </source>
</evidence>
<dbReference type="GO" id="GO:0005524">
    <property type="term" value="F:ATP binding"/>
    <property type="evidence" value="ECO:0007669"/>
    <property type="project" value="UniProtKB-UniRule"/>
</dbReference>
<comment type="caution">
    <text evidence="20">The sequence shown here is derived from an EMBL/GenBank/DDBJ whole genome shotgun (WGS) entry which is preliminary data.</text>
</comment>
<evidence type="ECO:0000256" key="17">
    <source>
        <dbReference type="SAM" id="MobiDB-lite"/>
    </source>
</evidence>
<evidence type="ECO:0000256" key="10">
    <source>
        <dbReference type="ARBA" id="ARBA00022840"/>
    </source>
</evidence>
<keyword evidence="8 16" id="KW-0547">Nucleotide-binding</keyword>
<dbReference type="Pfam" id="PF07714">
    <property type="entry name" value="PK_Tyr_Ser-Thr"/>
    <property type="match status" value="1"/>
</dbReference>
<keyword evidence="13" id="KW-0325">Glycoprotein</keyword>
<dbReference type="EC" id="2.7.11.1" evidence="2"/>
<keyword evidence="21" id="KW-1185">Reference proteome</keyword>
<feature type="compositionally biased region" description="Low complexity" evidence="17">
    <location>
        <begin position="1"/>
        <end position="15"/>
    </location>
</feature>
<evidence type="ECO:0000313" key="20">
    <source>
        <dbReference type="EMBL" id="CAA2998974.1"/>
    </source>
</evidence>
<keyword evidence="7 18" id="KW-0812">Transmembrane</keyword>
<dbReference type="InterPro" id="IPR017441">
    <property type="entry name" value="Protein_kinase_ATP_BS"/>
</dbReference>
<dbReference type="InterPro" id="IPR001245">
    <property type="entry name" value="Ser-Thr/Tyr_kinase_cat_dom"/>
</dbReference>
<keyword evidence="5" id="KW-0597">Phosphoprotein</keyword>
<evidence type="ECO:0000256" key="6">
    <source>
        <dbReference type="ARBA" id="ARBA00022679"/>
    </source>
</evidence>
<evidence type="ECO:0000256" key="13">
    <source>
        <dbReference type="ARBA" id="ARBA00023180"/>
    </source>
</evidence>
<dbReference type="InterPro" id="IPR000719">
    <property type="entry name" value="Prot_kinase_dom"/>
</dbReference>
<evidence type="ECO:0000256" key="18">
    <source>
        <dbReference type="SAM" id="Phobius"/>
    </source>
</evidence>
<keyword evidence="6" id="KW-0808">Transferase</keyword>
<keyword evidence="3" id="KW-1003">Cell membrane</keyword>
<dbReference type="Proteomes" id="UP000594638">
    <property type="component" value="Unassembled WGS sequence"/>
</dbReference>
<reference evidence="20 21" key="1">
    <citation type="submission" date="2019-12" db="EMBL/GenBank/DDBJ databases">
        <authorList>
            <person name="Alioto T."/>
            <person name="Alioto T."/>
            <person name="Gomez Garrido J."/>
        </authorList>
    </citation>
    <scope>NUCLEOTIDE SEQUENCE [LARGE SCALE GENOMIC DNA]</scope>
</reference>
<accession>A0A8S0T1P6</accession>
<feature type="domain" description="Protein kinase" evidence="19">
    <location>
        <begin position="223"/>
        <end position="502"/>
    </location>
</feature>
<feature type="region of interest" description="Disordered" evidence="17">
    <location>
        <begin position="167"/>
        <end position="200"/>
    </location>
</feature>
<keyword evidence="4" id="KW-0723">Serine/threonine-protein kinase</keyword>
<evidence type="ECO:0000256" key="16">
    <source>
        <dbReference type="PROSITE-ProRule" id="PRU10141"/>
    </source>
</evidence>
<dbReference type="FunFam" id="3.30.200.20:FF:000207">
    <property type="entry name" value="proline-rich receptor-like protein kinase PERK1"/>
    <property type="match status" value="1"/>
</dbReference>
<evidence type="ECO:0000313" key="21">
    <source>
        <dbReference type="Proteomes" id="UP000594638"/>
    </source>
</evidence>
<evidence type="ECO:0000259" key="19">
    <source>
        <dbReference type="PROSITE" id="PS50011"/>
    </source>
</evidence>
<dbReference type="EMBL" id="CACTIH010005613">
    <property type="protein sequence ID" value="CAA2998974.1"/>
    <property type="molecule type" value="Genomic_DNA"/>
</dbReference>
<feature type="binding site" evidence="16">
    <location>
        <position position="251"/>
    </location>
    <ligand>
        <name>ATP</name>
        <dbReference type="ChEBI" id="CHEBI:30616"/>
    </ligand>
</feature>
<evidence type="ECO:0000256" key="11">
    <source>
        <dbReference type="ARBA" id="ARBA00022989"/>
    </source>
</evidence>
<dbReference type="PANTHER" id="PTHR47982">
    <property type="entry name" value="PROLINE-RICH RECEPTOR-LIKE PROTEIN KINASE PERK4"/>
    <property type="match status" value="1"/>
</dbReference>
<comment type="catalytic activity">
    <reaction evidence="14">
        <text>L-threonyl-[protein] + ATP = O-phospho-L-threonyl-[protein] + ADP + H(+)</text>
        <dbReference type="Rhea" id="RHEA:46608"/>
        <dbReference type="Rhea" id="RHEA-COMP:11060"/>
        <dbReference type="Rhea" id="RHEA-COMP:11605"/>
        <dbReference type="ChEBI" id="CHEBI:15378"/>
        <dbReference type="ChEBI" id="CHEBI:30013"/>
        <dbReference type="ChEBI" id="CHEBI:30616"/>
        <dbReference type="ChEBI" id="CHEBI:61977"/>
        <dbReference type="ChEBI" id="CHEBI:456216"/>
        <dbReference type="EC" id="2.7.11.1"/>
    </reaction>
</comment>
<comment type="catalytic activity">
    <reaction evidence="15">
        <text>L-seryl-[protein] + ATP = O-phospho-L-seryl-[protein] + ADP + H(+)</text>
        <dbReference type="Rhea" id="RHEA:17989"/>
        <dbReference type="Rhea" id="RHEA-COMP:9863"/>
        <dbReference type="Rhea" id="RHEA-COMP:11604"/>
        <dbReference type="ChEBI" id="CHEBI:15378"/>
        <dbReference type="ChEBI" id="CHEBI:29999"/>
        <dbReference type="ChEBI" id="CHEBI:30616"/>
        <dbReference type="ChEBI" id="CHEBI:83421"/>
        <dbReference type="ChEBI" id="CHEBI:456216"/>
        <dbReference type="EC" id="2.7.11.1"/>
    </reaction>
</comment>
<gene>
    <name evidence="20" type="ORF">OLEA9_A083144</name>
</gene>
<dbReference type="PANTHER" id="PTHR47982:SF47">
    <property type="entry name" value="PROLINE-RICH RECEPTOR-LIKE PROTEIN KINASE PERK6-RELATED"/>
    <property type="match status" value="1"/>
</dbReference>
<feature type="compositionally biased region" description="Pro residues" evidence="17">
    <location>
        <begin position="30"/>
        <end position="45"/>
    </location>
</feature>
<feature type="compositionally biased region" description="Low complexity" evidence="17">
    <location>
        <begin position="46"/>
        <end position="65"/>
    </location>
</feature>
<evidence type="ECO:0000256" key="5">
    <source>
        <dbReference type="ARBA" id="ARBA00022553"/>
    </source>
</evidence>
<protein>
    <recommendedName>
        <fullName evidence="2">non-specific serine/threonine protein kinase</fullName>
        <ecNumber evidence="2">2.7.11.1</ecNumber>
    </recommendedName>
</protein>
<keyword evidence="9 20" id="KW-0418">Kinase</keyword>
<dbReference type="Gene3D" id="1.10.510.10">
    <property type="entry name" value="Transferase(Phosphotransferase) domain 1"/>
    <property type="match status" value="1"/>
</dbReference>
<evidence type="ECO:0000256" key="3">
    <source>
        <dbReference type="ARBA" id="ARBA00022475"/>
    </source>
</evidence>
<dbReference type="Gene3D" id="3.30.200.20">
    <property type="entry name" value="Phosphorylase Kinase, domain 1"/>
    <property type="match status" value="1"/>
</dbReference>
<dbReference type="PROSITE" id="PS00108">
    <property type="entry name" value="PROTEIN_KINASE_ST"/>
    <property type="match status" value="1"/>
</dbReference>
<evidence type="ECO:0000256" key="9">
    <source>
        <dbReference type="ARBA" id="ARBA00022777"/>
    </source>
</evidence>
<name>A0A8S0T1P6_OLEEU</name>
<keyword evidence="12 18" id="KW-0472">Membrane</keyword>
<evidence type="ECO:0000256" key="4">
    <source>
        <dbReference type="ARBA" id="ARBA00022527"/>
    </source>
</evidence>
<dbReference type="PROSITE" id="PS00107">
    <property type="entry name" value="PROTEIN_KINASE_ATP"/>
    <property type="match status" value="1"/>
</dbReference>
<feature type="transmembrane region" description="Helical" evidence="18">
    <location>
        <begin position="127"/>
        <end position="149"/>
    </location>
</feature>
<organism evidence="20 21">
    <name type="scientific">Olea europaea subsp. europaea</name>
    <dbReference type="NCBI Taxonomy" id="158383"/>
    <lineage>
        <taxon>Eukaryota</taxon>
        <taxon>Viridiplantae</taxon>
        <taxon>Streptophyta</taxon>
        <taxon>Embryophyta</taxon>
        <taxon>Tracheophyta</taxon>
        <taxon>Spermatophyta</taxon>
        <taxon>Magnoliopsida</taxon>
        <taxon>eudicotyledons</taxon>
        <taxon>Gunneridae</taxon>
        <taxon>Pentapetalae</taxon>
        <taxon>asterids</taxon>
        <taxon>lamiids</taxon>
        <taxon>Lamiales</taxon>
        <taxon>Oleaceae</taxon>
        <taxon>Oleeae</taxon>
        <taxon>Olea</taxon>
    </lineage>
</organism>
<dbReference type="GO" id="GO:0004674">
    <property type="term" value="F:protein serine/threonine kinase activity"/>
    <property type="evidence" value="ECO:0007669"/>
    <property type="project" value="UniProtKB-KW"/>
</dbReference>
<dbReference type="InterPro" id="IPR008271">
    <property type="entry name" value="Ser/Thr_kinase_AS"/>
</dbReference>
<proteinExistence type="predicted"/>
<evidence type="ECO:0000256" key="12">
    <source>
        <dbReference type="ARBA" id="ARBA00023136"/>
    </source>
</evidence>
<keyword evidence="10 16" id="KW-0067">ATP-binding</keyword>
<feature type="region of interest" description="Disordered" evidence="17">
    <location>
        <begin position="1"/>
        <end position="122"/>
    </location>
</feature>
<dbReference type="Gramene" id="OE9A083144T1">
    <property type="protein sequence ID" value="OE9A083144C1"/>
    <property type="gene ID" value="OE9A083144"/>
</dbReference>
<sequence>MASSSPKESPHSNSSSPPPPSASSSSSPSPSAPPPSKHSPPPPPSNNSSLPPANNDNNNNNNNKKTPPPSNSSSLGDEDGDPSSPHPPPTSPLAPQHETPRLPPSRHKSSQSSNSPSNDDSPINEKAIIGGVVGGAALLLIFMIVFLVFCCRRKKRKPHDHIHYYRDESHGNRNNDYYNSGPGFSGPHQAALPPPPPPQPSIPLGFNQSSFTYNDLVAATDNFAQSNMLGQGGFGYVHKGVLPNGKEVAVKSLKSNSGQGEREFQAEVDIISRVHHRHLVSLVGYCIAGSQRMLVYEFVDNGTLEFHLHGANRPVMDWPTRLKIALGSAKGLAYLHEDCHPRIIHRDIKAANILLDSHGEAQVADFGLAKLSNDNNTHVSTRIMGTFGYLAPEYASSGKLTEKSDVYSYGIMLLELITGRRPVDIHRDDDDDNLVDWARPILMQVTEGGSCEGLVDPRLENNYDPQEMLRMVACATACIRHSARGRPKMSQIVRALEGDVSLEDLNEGVKARHGGLDGSSGSSVYESDSISDLKKYRKTGLSSQEFNSGEQG</sequence>
<dbReference type="AlphaFoldDB" id="A0A8S0T1P6"/>
<dbReference type="GO" id="GO:0005886">
    <property type="term" value="C:plasma membrane"/>
    <property type="evidence" value="ECO:0007669"/>
    <property type="project" value="UniProtKB-SubCell"/>
</dbReference>
<dbReference type="InterPro" id="IPR011009">
    <property type="entry name" value="Kinase-like_dom_sf"/>
</dbReference>
<evidence type="ECO:0000256" key="15">
    <source>
        <dbReference type="ARBA" id="ARBA00048679"/>
    </source>
</evidence>
<evidence type="ECO:0000256" key="14">
    <source>
        <dbReference type="ARBA" id="ARBA00047899"/>
    </source>
</evidence>
<evidence type="ECO:0000256" key="8">
    <source>
        <dbReference type="ARBA" id="ARBA00022741"/>
    </source>
</evidence>
<evidence type="ECO:0000256" key="1">
    <source>
        <dbReference type="ARBA" id="ARBA00004162"/>
    </source>
</evidence>